<protein>
    <submittedName>
        <fullName evidence="2">Uncharacterized protein</fullName>
    </submittedName>
</protein>
<dbReference type="OrthoDB" id="7682224at2759"/>
<keyword evidence="3" id="KW-1185">Reference proteome</keyword>
<name>A0A9P0D7T3_9CUCU</name>
<feature type="signal peptide" evidence="1">
    <location>
        <begin position="1"/>
        <end position="21"/>
    </location>
</feature>
<evidence type="ECO:0000256" key="1">
    <source>
        <dbReference type="SAM" id="SignalP"/>
    </source>
</evidence>
<accession>A0A9P0D7T3</accession>
<dbReference type="AlphaFoldDB" id="A0A9P0D7T3"/>
<dbReference type="Proteomes" id="UP001153636">
    <property type="component" value="Chromosome 9"/>
</dbReference>
<dbReference type="EMBL" id="OV651821">
    <property type="protein sequence ID" value="CAH1115530.1"/>
    <property type="molecule type" value="Genomic_DNA"/>
</dbReference>
<proteinExistence type="predicted"/>
<feature type="chain" id="PRO_5040365118" evidence="1">
    <location>
        <begin position="22"/>
        <end position="116"/>
    </location>
</feature>
<reference evidence="2" key="1">
    <citation type="submission" date="2022-01" db="EMBL/GenBank/DDBJ databases">
        <authorList>
            <person name="King R."/>
        </authorList>
    </citation>
    <scope>NUCLEOTIDE SEQUENCE</scope>
</reference>
<keyword evidence="1" id="KW-0732">Signal</keyword>
<evidence type="ECO:0000313" key="3">
    <source>
        <dbReference type="Proteomes" id="UP001153636"/>
    </source>
</evidence>
<organism evidence="2 3">
    <name type="scientific">Psylliodes chrysocephalus</name>
    <dbReference type="NCBI Taxonomy" id="3402493"/>
    <lineage>
        <taxon>Eukaryota</taxon>
        <taxon>Metazoa</taxon>
        <taxon>Ecdysozoa</taxon>
        <taxon>Arthropoda</taxon>
        <taxon>Hexapoda</taxon>
        <taxon>Insecta</taxon>
        <taxon>Pterygota</taxon>
        <taxon>Neoptera</taxon>
        <taxon>Endopterygota</taxon>
        <taxon>Coleoptera</taxon>
        <taxon>Polyphaga</taxon>
        <taxon>Cucujiformia</taxon>
        <taxon>Chrysomeloidea</taxon>
        <taxon>Chrysomelidae</taxon>
        <taxon>Galerucinae</taxon>
        <taxon>Alticini</taxon>
        <taxon>Psylliodes</taxon>
    </lineage>
</organism>
<sequence length="116" mass="13500">MQLKQLLVIMTVLICLYAVSADLNKEEQAYLDSIFDPIPVEQRKYVLLHQLYLGYIQENPHITPKEWDFDLQDTKKIYNIFVDKLKVVDKNKHLKSVICFPDGRCIDPNDSGVYPG</sequence>
<gene>
    <name evidence="2" type="ORF">PSYICH_LOCUS15166</name>
</gene>
<evidence type="ECO:0000313" key="2">
    <source>
        <dbReference type="EMBL" id="CAH1115530.1"/>
    </source>
</evidence>